<comment type="caution">
    <text evidence="2">The sequence shown here is derived from an EMBL/GenBank/DDBJ whole genome shotgun (WGS) entry which is preliminary data.</text>
</comment>
<dbReference type="EMBL" id="WSZM01000237">
    <property type="protein sequence ID" value="KAF4037481.1"/>
    <property type="molecule type" value="Genomic_DNA"/>
</dbReference>
<evidence type="ECO:0000313" key="3">
    <source>
        <dbReference type="Proteomes" id="UP000602510"/>
    </source>
</evidence>
<reference evidence="2" key="1">
    <citation type="submission" date="2020-04" db="EMBL/GenBank/DDBJ databases">
        <title>Hybrid Assembly of Korean Phytophthora infestans isolates.</title>
        <authorList>
            <person name="Prokchorchik M."/>
            <person name="Lee Y."/>
            <person name="Seo J."/>
            <person name="Cho J.-H."/>
            <person name="Park Y.-E."/>
            <person name="Jang D.-C."/>
            <person name="Im J.-S."/>
            <person name="Choi J.-G."/>
            <person name="Park H.-J."/>
            <person name="Lee G.-B."/>
            <person name="Lee Y.-G."/>
            <person name="Hong S.-Y."/>
            <person name="Cho K."/>
            <person name="Sohn K.H."/>
        </authorList>
    </citation>
    <scope>NUCLEOTIDE SEQUENCE</scope>
    <source>
        <strain evidence="2">KR_1_A1</strain>
    </source>
</reference>
<organism evidence="2 3">
    <name type="scientific">Phytophthora infestans</name>
    <name type="common">Potato late blight agent</name>
    <name type="synonym">Botrytis infestans</name>
    <dbReference type="NCBI Taxonomy" id="4787"/>
    <lineage>
        <taxon>Eukaryota</taxon>
        <taxon>Sar</taxon>
        <taxon>Stramenopiles</taxon>
        <taxon>Oomycota</taxon>
        <taxon>Peronosporomycetes</taxon>
        <taxon>Peronosporales</taxon>
        <taxon>Peronosporaceae</taxon>
        <taxon>Phytophthora</taxon>
    </lineage>
</organism>
<proteinExistence type="predicted"/>
<sequence>MTAMTNTERSNKKNANLRNCESIQPFQKKAMRVSRNGAFRRTRCCSCRKKHKGESRAIPCAAMSSMTVVEQIPEHVEYTPRNRTSKHVEELEGAAVSCDKVVNVVVPFPAAEISSWEEFNNVFSDYKRKNHLNFRVRSCETTVVYNSSHVEQMPTKFEWTHRVYRCTHGVAQELRSKGHRNRKSRYCGCKARFTPTVTETEAGVYRIIIRNEVLQLCVFAILIYCWS</sequence>
<feature type="domain" description="ZSWIM3 N-terminal" evidence="1">
    <location>
        <begin position="113"/>
        <end position="200"/>
    </location>
</feature>
<dbReference type="Pfam" id="PF21599">
    <property type="entry name" value="ZSWIM3_N"/>
    <property type="match status" value="1"/>
</dbReference>
<protein>
    <recommendedName>
        <fullName evidence="1">ZSWIM3 N-terminal domain-containing protein</fullName>
    </recommendedName>
</protein>
<dbReference type="InterPro" id="IPR048325">
    <property type="entry name" value="ZSWIM3_N"/>
</dbReference>
<evidence type="ECO:0000259" key="1">
    <source>
        <dbReference type="Pfam" id="PF21599"/>
    </source>
</evidence>
<dbReference type="Proteomes" id="UP000602510">
    <property type="component" value="Unassembled WGS sequence"/>
</dbReference>
<dbReference type="AlphaFoldDB" id="A0A833TAI2"/>
<gene>
    <name evidence="2" type="ORF">GN244_ATG10215</name>
</gene>
<accession>A0A833TAI2</accession>
<keyword evidence="3" id="KW-1185">Reference proteome</keyword>
<evidence type="ECO:0000313" key="2">
    <source>
        <dbReference type="EMBL" id="KAF4037481.1"/>
    </source>
</evidence>
<name>A0A833TAI2_PHYIN</name>